<proteinExistence type="predicted"/>
<dbReference type="EMBL" id="BMIJ01000009">
    <property type="protein sequence ID" value="GGC08832.1"/>
    <property type="molecule type" value="Genomic_DNA"/>
</dbReference>
<gene>
    <name evidence="1" type="ORF">GCM10011352_38990</name>
</gene>
<evidence type="ECO:0000313" key="1">
    <source>
        <dbReference type="EMBL" id="GGC08832.1"/>
    </source>
</evidence>
<accession>A0ABQ1KS42</accession>
<name>A0ABQ1KS42_9GAMM</name>
<dbReference type="InterPro" id="IPR010035">
    <property type="entry name" value="Thi_S"/>
</dbReference>
<dbReference type="RefSeq" id="WP_188751487.1">
    <property type="nucleotide sequence ID" value="NZ_BMIJ01000009.1"/>
</dbReference>
<sequence length="66" mass="7109">MQIQVNGEPFDAGECVNLAELVNRLGLAGKRIAIELNMEIVPRSEHDKTELKAGDRVEVVHAIGGG</sequence>
<dbReference type="CDD" id="cd00565">
    <property type="entry name" value="Ubl_ThiS"/>
    <property type="match status" value="1"/>
</dbReference>
<organism evidence="1 2">
    <name type="scientific">Marinobacterium zhoushanense</name>
    <dbReference type="NCBI Taxonomy" id="1679163"/>
    <lineage>
        <taxon>Bacteria</taxon>
        <taxon>Pseudomonadati</taxon>
        <taxon>Pseudomonadota</taxon>
        <taxon>Gammaproteobacteria</taxon>
        <taxon>Oceanospirillales</taxon>
        <taxon>Oceanospirillaceae</taxon>
        <taxon>Marinobacterium</taxon>
    </lineage>
</organism>
<dbReference type="InterPro" id="IPR016155">
    <property type="entry name" value="Mopterin_synth/thiamin_S_b"/>
</dbReference>
<dbReference type="Proteomes" id="UP000629025">
    <property type="component" value="Unassembled WGS sequence"/>
</dbReference>
<comment type="caution">
    <text evidence="1">The sequence shown here is derived from an EMBL/GenBank/DDBJ whole genome shotgun (WGS) entry which is preliminary data.</text>
</comment>
<dbReference type="InterPro" id="IPR012675">
    <property type="entry name" value="Beta-grasp_dom_sf"/>
</dbReference>
<dbReference type="PANTHER" id="PTHR34472">
    <property type="entry name" value="SULFUR CARRIER PROTEIN THIS"/>
    <property type="match status" value="1"/>
</dbReference>
<dbReference type="SUPFAM" id="SSF54285">
    <property type="entry name" value="MoaD/ThiS"/>
    <property type="match status" value="1"/>
</dbReference>
<evidence type="ECO:0000313" key="2">
    <source>
        <dbReference type="Proteomes" id="UP000629025"/>
    </source>
</evidence>
<dbReference type="Gene3D" id="3.10.20.30">
    <property type="match status" value="1"/>
</dbReference>
<protein>
    <submittedName>
        <fullName evidence="1">Sulfur carrier protein ThiS</fullName>
    </submittedName>
</protein>
<reference evidence="2" key="1">
    <citation type="journal article" date="2019" name="Int. J. Syst. Evol. Microbiol.">
        <title>The Global Catalogue of Microorganisms (GCM) 10K type strain sequencing project: providing services to taxonomists for standard genome sequencing and annotation.</title>
        <authorList>
            <consortium name="The Broad Institute Genomics Platform"/>
            <consortium name="The Broad Institute Genome Sequencing Center for Infectious Disease"/>
            <person name="Wu L."/>
            <person name="Ma J."/>
        </authorList>
    </citation>
    <scope>NUCLEOTIDE SEQUENCE [LARGE SCALE GENOMIC DNA]</scope>
    <source>
        <strain evidence="2">CGMCC 1.15341</strain>
    </source>
</reference>
<keyword evidence="2" id="KW-1185">Reference proteome</keyword>
<dbReference type="NCBIfam" id="TIGR01683">
    <property type="entry name" value="thiS"/>
    <property type="match status" value="1"/>
</dbReference>
<dbReference type="PANTHER" id="PTHR34472:SF1">
    <property type="entry name" value="SULFUR CARRIER PROTEIN THIS"/>
    <property type="match status" value="1"/>
</dbReference>
<dbReference type="InterPro" id="IPR003749">
    <property type="entry name" value="ThiS/MoaD-like"/>
</dbReference>
<dbReference type="Pfam" id="PF02597">
    <property type="entry name" value="ThiS"/>
    <property type="match status" value="1"/>
</dbReference>